<dbReference type="RefSeq" id="WP_123125814.1">
    <property type="nucleotide sequence ID" value="NZ_RJJD01000002.1"/>
</dbReference>
<dbReference type="Proteomes" id="UP000272117">
    <property type="component" value="Unassembled WGS sequence"/>
</dbReference>
<gene>
    <name evidence="1" type="ORF">EFB08_04940</name>
</gene>
<reference evidence="1 2" key="1">
    <citation type="submission" date="2018-11" db="EMBL/GenBank/DDBJ databases">
        <title>Rufibacter latericius sp. nov., isolated from water in Baiyang Lake.</title>
        <authorList>
            <person name="Yang Y."/>
        </authorList>
    </citation>
    <scope>NUCLEOTIDE SEQUENCE [LARGE SCALE GENOMIC DNA]</scope>
    <source>
        <strain evidence="1 2">R-22-1c-1</strain>
    </source>
</reference>
<dbReference type="OrthoDB" id="852355at2"/>
<accession>A0A3M9N0R6</accession>
<comment type="caution">
    <text evidence="1">The sequence shown here is derived from an EMBL/GenBank/DDBJ whole genome shotgun (WGS) entry which is preliminary data.</text>
</comment>
<proteinExistence type="predicted"/>
<name>A0A3M9N0R6_9BACT</name>
<dbReference type="AlphaFoldDB" id="A0A3M9N0R6"/>
<organism evidence="1 2">
    <name type="scientific">Rufibacter latericius</name>
    <dbReference type="NCBI Taxonomy" id="2487040"/>
    <lineage>
        <taxon>Bacteria</taxon>
        <taxon>Pseudomonadati</taxon>
        <taxon>Bacteroidota</taxon>
        <taxon>Cytophagia</taxon>
        <taxon>Cytophagales</taxon>
        <taxon>Hymenobacteraceae</taxon>
        <taxon>Rufibacter</taxon>
    </lineage>
</organism>
<evidence type="ECO:0000313" key="2">
    <source>
        <dbReference type="Proteomes" id="UP000272117"/>
    </source>
</evidence>
<sequence>MQHTRDKEGILHLYNKILPQLAERIYQQLTPVFPMFDDFGLEKVVDTWTKDKHASSEKEISMENGNVQQMGLRLRLSGFQQAGGNTFDLSKDLVFRLEYSSYEVGPDKNSTWSEKAYLQAWSSQELEEIAERWSEEVIEEITKKVQDFGG</sequence>
<protein>
    <submittedName>
        <fullName evidence="1">Uncharacterized protein</fullName>
    </submittedName>
</protein>
<evidence type="ECO:0000313" key="1">
    <source>
        <dbReference type="EMBL" id="RNI30598.1"/>
    </source>
</evidence>
<keyword evidence="2" id="KW-1185">Reference proteome</keyword>
<dbReference type="EMBL" id="RJJD01000002">
    <property type="protein sequence ID" value="RNI30598.1"/>
    <property type="molecule type" value="Genomic_DNA"/>
</dbReference>